<dbReference type="Proteomes" id="UP000189981">
    <property type="component" value="Unassembled WGS sequence"/>
</dbReference>
<dbReference type="EMBL" id="FUYR01000006">
    <property type="protein sequence ID" value="SKB92491.1"/>
    <property type="molecule type" value="Genomic_DNA"/>
</dbReference>
<evidence type="ECO:0000313" key="1">
    <source>
        <dbReference type="EMBL" id="SKB92491.1"/>
    </source>
</evidence>
<proteinExistence type="predicted"/>
<protein>
    <submittedName>
        <fullName evidence="1">Uncharacterized protein</fullName>
    </submittedName>
</protein>
<name>A0A1T5F8M5_9SPHI</name>
<keyword evidence="2" id="KW-1185">Reference proteome</keyword>
<dbReference type="AlphaFoldDB" id="A0A1T5F8M5"/>
<evidence type="ECO:0000313" key="2">
    <source>
        <dbReference type="Proteomes" id="UP000189981"/>
    </source>
</evidence>
<reference evidence="2" key="1">
    <citation type="submission" date="2017-02" db="EMBL/GenBank/DDBJ databases">
        <authorList>
            <person name="Varghese N."/>
            <person name="Submissions S."/>
        </authorList>
    </citation>
    <scope>NUCLEOTIDE SEQUENCE [LARGE SCALE GENOMIC DNA]</scope>
    <source>
        <strain evidence="2">DSM 22385</strain>
    </source>
</reference>
<gene>
    <name evidence="1" type="ORF">SAMN05661099_3523</name>
</gene>
<organism evidence="1 2">
    <name type="scientific">Daejeonella lutea</name>
    <dbReference type="NCBI Taxonomy" id="572036"/>
    <lineage>
        <taxon>Bacteria</taxon>
        <taxon>Pseudomonadati</taxon>
        <taxon>Bacteroidota</taxon>
        <taxon>Sphingobacteriia</taxon>
        <taxon>Sphingobacteriales</taxon>
        <taxon>Sphingobacteriaceae</taxon>
        <taxon>Daejeonella</taxon>
    </lineage>
</organism>
<accession>A0A1T5F8M5</accession>
<sequence length="47" mass="5271">MEQALVLLVTTVWKYYVVRGNVTALANFRVPAFYRIILTSGTPALIT</sequence>